<accession>A0A1Y3EBP2</accession>
<dbReference type="EMBL" id="LVZM01021954">
    <property type="protein sequence ID" value="OUC41049.1"/>
    <property type="molecule type" value="Genomic_DNA"/>
</dbReference>
<dbReference type="AlphaFoldDB" id="A0A1Y3EBP2"/>
<protein>
    <submittedName>
        <fullName evidence="1">Uncharacterized protein</fullName>
    </submittedName>
</protein>
<feature type="non-terminal residue" evidence="1">
    <location>
        <position position="1"/>
    </location>
</feature>
<organism evidence="1 2">
    <name type="scientific">Trichinella nativa</name>
    <dbReference type="NCBI Taxonomy" id="6335"/>
    <lineage>
        <taxon>Eukaryota</taxon>
        <taxon>Metazoa</taxon>
        <taxon>Ecdysozoa</taxon>
        <taxon>Nematoda</taxon>
        <taxon>Enoplea</taxon>
        <taxon>Dorylaimia</taxon>
        <taxon>Trichinellida</taxon>
        <taxon>Trichinellidae</taxon>
        <taxon>Trichinella</taxon>
    </lineage>
</organism>
<evidence type="ECO:0000313" key="2">
    <source>
        <dbReference type="Proteomes" id="UP000243006"/>
    </source>
</evidence>
<sequence>LLMTRNTFDTFNTYFCLLPTLPPFTGDTLLPSVLSRVFLVLLAHTRTTSLCFHLSSFTNPSAPFSCEVPFSSATAEFLSPESSRCNPIEVTHATVLRFLHACAKMQRKSLLDLDPPQFPGFCLPTGLASS</sequence>
<proteinExistence type="predicted"/>
<reference evidence="1 2" key="1">
    <citation type="submission" date="2015-04" db="EMBL/GenBank/DDBJ databases">
        <title>Draft genome of the roundworm Trichinella nativa.</title>
        <authorList>
            <person name="Mitreva M."/>
        </authorList>
    </citation>
    <scope>NUCLEOTIDE SEQUENCE [LARGE SCALE GENOMIC DNA]</scope>
    <source>
        <strain evidence="1 2">ISS45</strain>
    </source>
</reference>
<comment type="caution">
    <text evidence="1">The sequence shown here is derived from an EMBL/GenBank/DDBJ whole genome shotgun (WGS) entry which is preliminary data.</text>
</comment>
<name>A0A1Y3EBP2_9BILA</name>
<dbReference type="Proteomes" id="UP000243006">
    <property type="component" value="Unassembled WGS sequence"/>
</dbReference>
<evidence type="ECO:0000313" key="1">
    <source>
        <dbReference type="EMBL" id="OUC41049.1"/>
    </source>
</evidence>
<gene>
    <name evidence="1" type="ORF">D917_03663</name>
</gene>